<comment type="caution">
    <text evidence="3">The sequence shown here is derived from an EMBL/GenBank/DDBJ whole genome shotgun (WGS) entry which is preliminary data.</text>
</comment>
<proteinExistence type="inferred from homology"/>
<evidence type="ECO:0000256" key="1">
    <source>
        <dbReference type="RuleBase" id="RU003513"/>
    </source>
</evidence>
<accession>A0ABX0UDR1</accession>
<dbReference type="GO" id="GO:0016853">
    <property type="term" value="F:isomerase activity"/>
    <property type="evidence" value="ECO:0007669"/>
    <property type="project" value="UniProtKB-KW"/>
</dbReference>
<sequence>MKKIVTILGARPQFVKAAVLSRVISEHNVIEEVIVHTGQHYDNNMSMVFFEEMKIPVPKYNLNINGLSHGAMTGQMLTKIEEVLAFEKPDAVVVYGDTNSTLAGALAAQKMGIKVIHIEAGLRSYNMSMPEEVNRILTDRISNLLLCPTQTAIDNLEKEGFANHNIKVVKSGDIMKDAVEFYGAMSDEKATVLQNENLEPNNFVLATIHRQENTDDIVALKGIFEGLTKIHQTKKVVMPLHPRTKSVLEKNKLRYPITFIDPVGYFDMLALLKNCALVVTDSGGLQKEAFFNKKPCVIAREETEWVELVTHGFATLVGSNAQKMQEAYQLHSNKNHDFSVSLYGDKVGETIYQEIKKLIIQKE</sequence>
<dbReference type="RefSeq" id="WP_167189288.1">
    <property type="nucleotide sequence ID" value="NZ_JAASQL010000004.1"/>
</dbReference>
<dbReference type="EC" id="5.1.3.23" evidence="3"/>
<feature type="domain" description="UDP-N-acetylglucosamine 2-epimerase" evidence="2">
    <location>
        <begin position="24"/>
        <end position="345"/>
    </location>
</feature>
<dbReference type="CDD" id="cd03786">
    <property type="entry name" value="GTB_UDP-GlcNAc_2-Epimerase"/>
    <property type="match status" value="1"/>
</dbReference>
<dbReference type="Proteomes" id="UP000745859">
    <property type="component" value="Unassembled WGS sequence"/>
</dbReference>
<dbReference type="PANTHER" id="PTHR43174">
    <property type="entry name" value="UDP-N-ACETYLGLUCOSAMINE 2-EPIMERASE"/>
    <property type="match status" value="1"/>
</dbReference>
<keyword evidence="1 3" id="KW-0413">Isomerase</keyword>
<comment type="similarity">
    <text evidence="1">Belongs to the UDP-N-acetylglucosamine 2-epimerase family.</text>
</comment>
<evidence type="ECO:0000313" key="3">
    <source>
        <dbReference type="EMBL" id="NIJ46025.1"/>
    </source>
</evidence>
<keyword evidence="4" id="KW-1185">Reference proteome</keyword>
<dbReference type="InterPro" id="IPR003331">
    <property type="entry name" value="UDP_GlcNAc_Epimerase_2_dom"/>
</dbReference>
<evidence type="ECO:0000259" key="2">
    <source>
        <dbReference type="Pfam" id="PF02350"/>
    </source>
</evidence>
<dbReference type="NCBIfam" id="TIGR00236">
    <property type="entry name" value="wecB"/>
    <property type="match status" value="1"/>
</dbReference>
<dbReference type="InterPro" id="IPR029767">
    <property type="entry name" value="WecB-like"/>
</dbReference>
<dbReference type="SUPFAM" id="SSF53756">
    <property type="entry name" value="UDP-Glycosyltransferase/glycogen phosphorylase"/>
    <property type="match status" value="1"/>
</dbReference>
<name>A0ABX0UDR1_9FLAO</name>
<reference evidence="3 4" key="1">
    <citation type="submission" date="2020-03" db="EMBL/GenBank/DDBJ databases">
        <title>Genomic Encyclopedia of Type Strains, Phase IV (KMG-IV): sequencing the most valuable type-strain genomes for metagenomic binning, comparative biology and taxonomic classification.</title>
        <authorList>
            <person name="Goeker M."/>
        </authorList>
    </citation>
    <scope>NUCLEOTIDE SEQUENCE [LARGE SCALE GENOMIC DNA]</scope>
    <source>
        <strain evidence="3 4">DSM 101599</strain>
    </source>
</reference>
<gene>
    <name evidence="3" type="ORF">FHR24_002503</name>
</gene>
<dbReference type="Gene3D" id="3.40.50.2000">
    <property type="entry name" value="Glycogen Phosphorylase B"/>
    <property type="match status" value="2"/>
</dbReference>
<dbReference type="EMBL" id="JAASQL010000004">
    <property type="protein sequence ID" value="NIJ46025.1"/>
    <property type="molecule type" value="Genomic_DNA"/>
</dbReference>
<dbReference type="PANTHER" id="PTHR43174:SF1">
    <property type="entry name" value="UDP-N-ACETYLGLUCOSAMINE 2-EPIMERASE"/>
    <property type="match status" value="1"/>
</dbReference>
<evidence type="ECO:0000313" key="4">
    <source>
        <dbReference type="Proteomes" id="UP000745859"/>
    </source>
</evidence>
<dbReference type="Pfam" id="PF02350">
    <property type="entry name" value="Epimerase_2"/>
    <property type="match status" value="1"/>
</dbReference>
<organism evidence="3 4">
    <name type="scientific">Wenyingzhuangia heitensis</name>
    <dbReference type="NCBI Taxonomy" id="1487859"/>
    <lineage>
        <taxon>Bacteria</taxon>
        <taxon>Pseudomonadati</taxon>
        <taxon>Bacteroidota</taxon>
        <taxon>Flavobacteriia</taxon>
        <taxon>Flavobacteriales</taxon>
        <taxon>Flavobacteriaceae</taxon>
        <taxon>Wenyingzhuangia</taxon>
    </lineage>
</organism>
<protein>
    <submittedName>
        <fullName evidence="3">UDP-GlcNAc3NAcA epimerase</fullName>
        <ecNumber evidence="3">5.1.3.23</ecNumber>
    </submittedName>
</protein>